<dbReference type="KEGG" id="kphy:AOZ06_04795"/>
<evidence type="ECO:0008006" key="4">
    <source>
        <dbReference type="Google" id="ProtNLM"/>
    </source>
</evidence>
<feature type="region of interest" description="Disordered" evidence="1">
    <location>
        <begin position="1"/>
        <end position="22"/>
    </location>
</feature>
<dbReference type="InterPro" id="IPR025447">
    <property type="entry name" value="DUF4192"/>
</dbReference>
<dbReference type="AlphaFoldDB" id="A0A0N9HPC8"/>
<feature type="compositionally biased region" description="Polar residues" evidence="1">
    <location>
        <begin position="1"/>
        <end position="15"/>
    </location>
</feature>
<reference evidence="2 3" key="1">
    <citation type="submission" date="2015-07" db="EMBL/GenBank/DDBJ databases">
        <title>Genome sequencing of Kibdelosporangium phytohabitans.</title>
        <authorList>
            <person name="Qin S."/>
            <person name="Xing K."/>
        </authorList>
    </citation>
    <scope>NUCLEOTIDE SEQUENCE [LARGE SCALE GENOMIC DNA]</scope>
    <source>
        <strain evidence="2 3">KLBMP1111</strain>
    </source>
</reference>
<organism evidence="2 3">
    <name type="scientific">Kibdelosporangium phytohabitans</name>
    <dbReference type="NCBI Taxonomy" id="860235"/>
    <lineage>
        <taxon>Bacteria</taxon>
        <taxon>Bacillati</taxon>
        <taxon>Actinomycetota</taxon>
        <taxon>Actinomycetes</taxon>
        <taxon>Pseudonocardiales</taxon>
        <taxon>Pseudonocardiaceae</taxon>
        <taxon>Kibdelosporangium</taxon>
    </lineage>
</organism>
<protein>
    <recommendedName>
        <fullName evidence="4">DUF4192 domain-containing protein</fullName>
    </recommendedName>
</protein>
<dbReference type="Proteomes" id="UP000063699">
    <property type="component" value="Chromosome"/>
</dbReference>
<accession>A0A0N9HPC8</accession>
<gene>
    <name evidence="2" type="ORF">AOZ06_04795</name>
</gene>
<keyword evidence="3" id="KW-1185">Reference proteome</keyword>
<dbReference type="EMBL" id="CP012752">
    <property type="protein sequence ID" value="ALG06332.1"/>
    <property type="molecule type" value="Genomic_DNA"/>
</dbReference>
<dbReference type="STRING" id="860235.AOZ06_04795"/>
<proteinExistence type="predicted"/>
<name>A0A0N9HPC8_9PSEU</name>
<evidence type="ECO:0000313" key="2">
    <source>
        <dbReference type="EMBL" id="ALG06332.1"/>
    </source>
</evidence>
<sequence>MAQRCQRTFSQGAHSQRTEPDAETVEAARAVVNDAIIAAVDGQLPAHDDDIVQLAVALTSYGVRDWCINHVFADSASAAENLWLVLTRESPPGWRADPAVLLAVHAFARGDGVLANTALDIADDEQPEHTLGGLLRLTIDSGMPTTRFLQALRDILPATQRDTRPAVPATQQPAGQIYPPRSG</sequence>
<evidence type="ECO:0000256" key="1">
    <source>
        <dbReference type="SAM" id="MobiDB-lite"/>
    </source>
</evidence>
<feature type="region of interest" description="Disordered" evidence="1">
    <location>
        <begin position="160"/>
        <end position="183"/>
    </location>
</feature>
<dbReference type="Pfam" id="PF13830">
    <property type="entry name" value="DUF4192"/>
    <property type="match status" value="1"/>
</dbReference>
<evidence type="ECO:0000313" key="3">
    <source>
        <dbReference type="Proteomes" id="UP000063699"/>
    </source>
</evidence>